<dbReference type="Pfam" id="PF08436">
    <property type="entry name" value="DXP_redisom_C"/>
    <property type="match status" value="1"/>
</dbReference>
<feature type="binding site" evidence="9">
    <location>
        <position position="64"/>
    </location>
    <ligand>
        <name>NADPH</name>
        <dbReference type="ChEBI" id="CHEBI:57783"/>
    </ligand>
</feature>
<dbReference type="AlphaFoldDB" id="A0A1J1DXI8"/>
<feature type="binding site" evidence="9">
    <location>
        <position position="177"/>
    </location>
    <ligand>
        <name>Mn(2+)</name>
        <dbReference type="ChEBI" id="CHEBI:29035"/>
    </ligand>
</feature>
<dbReference type="EMBL" id="AP017368">
    <property type="protein sequence ID" value="BAV92588.1"/>
    <property type="molecule type" value="Genomic_DNA"/>
</dbReference>
<dbReference type="HAMAP" id="MF_00183">
    <property type="entry name" value="DXP_reductoisom"/>
    <property type="match status" value="1"/>
</dbReference>
<keyword evidence="14" id="KW-0413">Isomerase</keyword>
<feature type="binding site" evidence="9">
    <location>
        <position position="40"/>
    </location>
    <ligand>
        <name>NADPH</name>
        <dbReference type="ChEBI" id="CHEBI:57783"/>
    </ligand>
</feature>
<feature type="binding site" evidence="9">
    <location>
        <position position="65"/>
    </location>
    <ligand>
        <name>NADPH</name>
        <dbReference type="ChEBI" id="CHEBI:57783"/>
    </ligand>
</feature>
<keyword evidence="4 9" id="KW-0521">NADP</keyword>
<dbReference type="GO" id="GO:0016853">
    <property type="term" value="F:isomerase activity"/>
    <property type="evidence" value="ECO:0007669"/>
    <property type="project" value="UniProtKB-KW"/>
</dbReference>
<feature type="binding site" evidence="9">
    <location>
        <position position="238"/>
    </location>
    <ligand>
        <name>1-deoxy-D-xylulose 5-phosphate</name>
        <dbReference type="ChEBI" id="CHEBI:57792"/>
    </ligand>
</feature>
<dbReference type="PANTHER" id="PTHR30525">
    <property type="entry name" value="1-DEOXY-D-XYLULOSE 5-PHOSPHATE REDUCTOISOMERASE"/>
    <property type="match status" value="1"/>
</dbReference>
<organism evidence="14 15">
    <name type="scientific">Candidatus Desulfovibrio trichonymphae</name>
    <dbReference type="NCBI Taxonomy" id="1725232"/>
    <lineage>
        <taxon>Bacteria</taxon>
        <taxon>Pseudomonadati</taxon>
        <taxon>Thermodesulfobacteriota</taxon>
        <taxon>Desulfovibrionia</taxon>
        <taxon>Desulfovibrionales</taxon>
        <taxon>Desulfovibrionaceae</taxon>
        <taxon>Desulfovibrio</taxon>
    </lineage>
</organism>
<dbReference type="FunFam" id="3.40.50.720:FF:000045">
    <property type="entry name" value="1-deoxy-D-xylulose 5-phosphate reductoisomerase"/>
    <property type="match status" value="1"/>
</dbReference>
<feature type="binding site" evidence="9">
    <location>
        <position position="225"/>
    </location>
    <ligand>
        <name>1-deoxy-D-xylulose 5-phosphate</name>
        <dbReference type="ChEBI" id="CHEBI:57792"/>
    </ligand>
</feature>
<keyword evidence="9" id="KW-0460">Magnesium</keyword>
<evidence type="ECO:0000256" key="6">
    <source>
        <dbReference type="ARBA" id="ARBA00023211"/>
    </source>
</evidence>
<keyword evidence="7 9" id="KW-0414">Isoprene biosynthesis</keyword>
<dbReference type="InterPro" id="IPR013512">
    <property type="entry name" value="DXP_reductoisomerase_N"/>
</dbReference>
<evidence type="ECO:0000256" key="9">
    <source>
        <dbReference type="HAMAP-Rule" id="MF_00183"/>
    </source>
</evidence>
<evidence type="ECO:0000256" key="3">
    <source>
        <dbReference type="ARBA" id="ARBA00022723"/>
    </source>
</evidence>
<keyword evidence="3 9" id="KW-0479">Metal-binding</keyword>
<dbReference type="GO" id="GO:0030604">
    <property type="term" value="F:1-deoxy-D-xylulose-5-phosphate reductoisomerase activity"/>
    <property type="evidence" value="ECO:0007669"/>
    <property type="project" value="UniProtKB-UniRule"/>
</dbReference>
<comment type="function">
    <text evidence="9">Catalyzes the NADPH-dependent rearrangement and reduction of 1-deoxy-D-xylulose-5-phosphate (DXP) to 2-C-methyl-D-erythritol 4-phosphate (MEP).</text>
</comment>
<accession>A0A1J1DXI8</accession>
<evidence type="ECO:0000256" key="2">
    <source>
        <dbReference type="ARBA" id="ARBA00006825"/>
    </source>
</evidence>
<evidence type="ECO:0000259" key="11">
    <source>
        <dbReference type="Pfam" id="PF02670"/>
    </source>
</evidence>
<dbReference type="Proteomes" id="UP000242645">
    <property type="component" value="Chromosome"/>
</dbReference>
<dbReference type="PIRSF" id="PIRSF006205">
    <property type="entry name" value="Dxp_reductismrs"/>
    <property type="match status" value="1"/>
</dbReference>
<dbReference type="KEGG" id="dtr:RSDT_1076"/>
<comment type="catalytic activity">
    <reaction evidence="8">
        <text>2-C-methyl-D-erythritol 4-phosphate + NADP(+) = 1-deoxy-D-xylulose 5-phosphate + NADPH + H(+)</text>
        <dbReference type="Rhea" id="RHEA:13717"/>
        <dbReference type="ChEBI" id="CHEBI:15378"/>
        <dbReference type="ChEBI" id="CHEBI:57783"/>
        <dbReference type="ChEBI" id="CHEBI:57792"/>
        <dbReference type="ChEBI" id="CHEBI:58262"/>
        <dbReference type="ChEBI" id="CHEBI:58349"/>
        <dbReference type="EC" id="1.1.1.267"/>
    </reaction>
    <physiologicalReaction direction="right-to-left" evidence="8">
        <dbReference type="Rhea" id="RHEA:13719"/>
    </physiologicalReaction>
</comment>
<evidence type="ECO:0000256" key="1">
    <source>
        <dbReference type="ARBA" id="ARBA00005094"/>
    </source>
</evidence>
<dbReference type="OrthoDB" id="9806546at2"/>
<dbReference type="RefSeq" id="WP_096400256.1">
    <property type="nucleotide sequence ID" value="NZ_AP017368.1"/>
</dbReference>
<feature type="binding site" evidence="9">
    <location>
        <position position="243"/>
    </location>
    <ligand>
        <name>1-deoxy-D-xylulose 5-phosphate</name>
        <dbReference type="ChEBI" id="CHEBI:57792"/>
    </ligand>
</feature>
<feature type="binding site" evidence="9">
    <location>
        <position position="179"/>
    </location>
    <ligand>
        <name>1-deoxy-D-xylulose 5-phosphate</name>
        <dbReference type="ChEBI" id="CHEBI:57792"/>
    </ligand>
</feature>
<feature type="binding site" evidence="9">
    <location>
        <position position="38"/>
    </location>
    <ligand>
        <name>NADPH</name>
        <dbReference type="ChEBI" id="CHEBI:57783"/>
    </ligand>
</feature>
<dbReference type="InterPro" id="IPR003821">
    <property type="entry name" value="DXP_reductoisomerase"/>
</dbReference>
<feature type="binding site" evidence="9">
    <location>
        <position position="244"/>
    </location>
    <ligand>
        <name>1-deoxy-D-xylulose 5-phosphate</name>
        <dbReference type="ChEBI" id="CHEBI:57792"/>
    </ligand>
</feature>
<dbReference type="InterPro" id="IPR013644">
    <property type="entry name" value="DXP_reductoisomerase_C"/>
</dbReference>
<feature type="binding site" evidence="9">
    <location>
        <position position="247"/>
    </location>
    <ligand>
        <name>1-deoxy-D-xylulose 5-phosphate</name>
        <dbReference type="ChEBI" id="CHEBI:57792"/>
    </ligand>
</feature>
<dbReference type="UniPathway" id="UPA00056">
    <property type="reaction ID" value="UER00092"/>
</dbReference>
<keyword evidence="15" id="KW-1185">Reference proteome</keyword>
<feature type="binding site" evidence="9">
    <location>
        <position position="178"/>
    </location>
    <ligand>
        <name>1-deoxy-D-xylulose 5-phosphate</name>
        <dbReference type="ChEBI" id="CHEBI:57792"/>
    </ligand>
</feature>
<proteinExistence type="inferred from homology"/>
<dbReference type="InterPro" id="IPR036291">
    <property type="entry name" value="NAD(P)-bd_dom_sf"/>
</dbReference>
<dbReference type="GO" id="GO:0030145">
    <property type="term" value="F:manganese ion binding"/>
    <property type="evidence" value="ECO:0007669"/>
    <property type="project" value="TreeGrafter"/>
</dbReference>
<feature type="binding site" evidence="9">
    <location>
        <position position="66"/>
    </location>
    <ligand>
        <name>NADPH</name>
        <dbReference type="ChEBI" id="CHEBI:57783"/>
    </ligand>
</feature>
<keyword evidence="5 9" id="KW-0560">Oxidoreductase</keyword>
<evidence type="ECO:0000256" key="7">
    <source>
        <dbReference type="ARBA" id="ARBA00023229"/>
    </source>
</evidence>
<reference evidence="14 15" key="1">
    <citation type="journal article" date="2017" name="ISME J.">
        <title>Genome of 'Ca. Desulfovibrio trichonymphae', an H2-oxidizing bacterium in a tripartite symbiotic system within a protist cell in the termite gut.</title>
        <authorList>
            <person name="Kuwahara H."/>
            <person name="Yuki M."/>
            <person name="Izawa K."/>
            <person name="Ohkuma M."/>
            <person name="Hongoh Y."/>
        </authorList>
    </citation>
    <scope>NUCLEOTIDE SEQUENCE [LARGE SCALE GENOMIC DNA]</scope>
    <source>
        <strain evidence="14 15">Rs-N31</strain>
    </source>
</reference>
<feature type="binding site" evidence="9">
    <location>
        <position position="152"/>
    </location>
    <ligand>
        <name>1-deoxy-D-xylulose 5-phosphate</name>
        <dbReference type="ChEBI" id="CHEBI:57792"/>
    </ligand>
</feature>
<feature type="domain" description="DXP reductoisomerase C-terminal" evidence="13">
    <location>
        <begin position="287"/>
        <end position="386"/>
    </location>
</feature>
<dbReference type="SUPFAM" id="SSF51735">
    <property type="entry name" value="NAD(P)-binding Rossmann-fold domains"/>
    <property type="match status" value="1"/>
</dbReference>
<feature type="binding site" evidence="9">
    <location>
        <position position="41"/>
    </location>
    <ligand>
        <name>NADPH</name>
        <dbReference type="ChEBI" id="CHEBI:57783"/>
    </ligand>
</feature>
<feature type="domain" description="1-deoxy-D-xylulose 5-phosphate reductoisomerase C-terminal" evidence="12">
    <location>
        <begin position="173"/>
        <end position="255"/>
    </location>
</feature>
<dbReference type="InterPro" id="IPR036169">
    <property type="entry name" value="DXPR_C_sf"/>
</dbReference>
<comment type="similarity">
    <text evidence="2 9">Belongs to the DXR family.</text>
</comment>
<feature type="binding site" evidence="9">
    <location>
        <position position="151"/>
    </location>
    <ligand>
        <name>NADPH</name>
        <dbReference type="ChEBI" id="CHEBI:57783"/>
    </ligand>
</feature>
<keyword evidence="6 9" id="KW-0464">Manganese</keyword>
<feature type="binding site" evidence="9">
    <location>
        <position position="153"/>
    </location>
    <ligand>
        <name>NADPH</name>
        <dbReference type="ChEBI" id="CHEBI:57783"/>
    </ligand>
</feature>
<evidence type="ECO:0000313" key="14">
    <source>
        <dbReference type="EMBL" id="BAV92588.1"/>
    </source>
</evidence>
<dbReference type="InterPro" id="IPR026877">
    <property type="entry name" value="DXPR_C"/>
</dbReference>
<comment type="pathway">
    <text evidence="1 9">Isoprenoid biosynthesis; isopentenyl diphosphate biosynthesis via DXP pathway; isopentenyl diphosphate from 1-deoxy-D-xylulose 5-phosphate: step 1/6.</text>
</comment>
<evidence type="ECO:0000259" key="13">
    <source>
        <dbReference type="Pfam" id="PF13288"/>
    </source>
</evidence>
<evidence type="ECO:0000256" key="10">
    <source>
        <dbReference type="SAM" id="Coils"/>
    </source>
</evidence>
<gene>
    <name evidence="9 14" type="primary">dxr</name>
    <name evidence="14" type="ORF">RSDT_1076</name>
</gene>
<feature type="binding site" evidence="9">
    <location>
        <position position="179"/>
    </location>
    <ligand>
        <name>Mn(2+)</name>
        <dbReference type="ChEBI" id="CHEBI:29035"/>
    </ligand>
</feature>
<feature type="coiled-coil region" evidence="10">
    <location>
        <begin position="401"/>
        <end position="428"/>
    </location>
</feature>
<evidence type="ECO:0000256" key="5">
    <source>
        <dbReference type="ARBA" id="ARBA00023002"/>
    </source>
</evidence>
<evidence type="ECO:0000256" key="8">
    <source>
        <dbReference type="ARBA" id="ARBA00048543"/>
    </source>
</evidence>
<dbReference type="PANTHER" id="PTHR30525:SF0">
    <property type="entry name" value="1-DEOXY-D-XYLULOSE 5-PHOSPHATE REDUCTOISOMERASE, CHLOROPLASTIC"/>
    <property type="match status" value="1"/>
</dbReference>
<dbReference type="SUPFAM" id="SSF69055">
    <property type="entry name" value="1-deoxy-D-xylulose-5-phosphate reductoisomerase, C-terminal domain"/>
    <property type="match status" value="1"/>
</dbReference>
<feature type="binding site" evidence="9">
    <location>
        <position position="231"/>
    </location>
    <ligand>
        <name>NADPH</name>
        <dbReference type="ChEBI" id="CHEBI:57783"/>
    </ligand>
</feature>
<dbReference type="NCBIfam" id="TIGR00243">
    <property type="entry name" value="Dxr"/>
    <property type="match status" value="1"/>
</dbReference>
<feature type="domain" description="1-deoxy-D-xylulose 5-phosphate reductoisomerase N-terminal" evidence="11">
    <location>
        <begin position="32"/>
        <end position="159"/>
    </location>
</feature>
<dbReference type="Pfam" id="PF13288">
    <property type="entry name" value="DXPR_C"/>
    <property type="match status" value="1"/>
</dbReference>
<dbReference type="GO" id="GO:0051484">
    <property type="term" value="P:isopentenyl diphosphate biosynthetic process, methylerythritol 4-phosphate pathway involved in terpenoid biosynthetic process"/>
    <property type="evidence" value="ECO:0007669"/>
    <property type="project" value="TreeGrafter"/>
</dbReference>
<keyword evidence="10" id="KW-0175">Coiled coil</keyword>
<dbReference type="Gene3D" id="3.40.50.720">
    <property type="entry name" value="NAD(P)-binding Rossmann-like Domain"/>
    <property type="match status" value="1"/>
</dbReference>
<dbReference type="EC" id="1.1.1.267" evidence="9"/>
<feature type="binding site" evidence="9">
    <location>
        <position position="39"/>
    </location>
    <ligand>
        <name>NADPH</name>
        <dbReference type="ChEBI" id="CHEBI:57783"/>
    </ligand>
</feature>
<name>A0A1J1DXI8_9BACT</name>
<evidence type="ECO:0000313" key="15">
    <source>
        <dbReference type="Proteomes" id="UP000242645"/>
    </source>
</evidence>
<dbReference type="Pfam" id="PF02670">
    <property type="entry name" value="DXP_reductoisom"/>
    <property type="match status" value="1"/>
</dbReference>
<comment type="cofactor">
    <cofactor evidence="9">
        <name>Mg(2+)</name>
        <dbReference type="ChEBI" id="CHEBI:18420"/>
    </cofactor>
    <cofactor evidence="9">
        <name>Mn(2+)</name>
        <dbReference type="ChEBI" id="CHEBI:29035"/>
    </cofactor>
</comment>
<dbReference type="Gene3D" id="1.10.1740.10">
    <property type="match status" value="1"/>
</dbReference>
<protein>
    <recommendedName>
        <fullName evidence="9">1-deoxy-D-xylulose 5-phosphate reductoisomerase</fullName>
        <shortName evidence="9">DXP reductoisomerase</shortName>
        <ecNumber evidence="9">1.1.1.267</ecNumber>
    </recommendedName>
    <alternativeName>
        <fullName evidence="9">1-deoxyxylulose-5-phosphate reductoisomerase</fullName>
    </alternativeName>
    <alternativeName>
        <fullName evidence="9">2-C-methyl-D-erythritol 4-phosphate synthase</fullName>
    </alternativeName>
</protein>
<feature type="binding site" evidence="9">
    <location>
        <position position="202"/>
    </location>
    <ligand>
        <name>1-deoxy-D-xylulose 5-phosphate</name>
        <dbReference type="ChEBI" id="CHEBI:57792"/>
    </ligand>
</feature>
<feature type="binding site" evidence="9">
    <location>
        <position position="247"/>
    </location>
    <ligand>
        <name>Mn(2+)</name>
        <dbReference type="ChEBI" id="CHEBI:29035"/>
    </ligand>
</feature>
<evidence type="ECO:0000259" key="12">
    <source>
        <dbReference type="Pfam" id="PF08436"/>
    </source>
</evidence>
<dbReference type="GO" id="GO:0070402">
    <property type="term" value="F:NADPH binding"/>
    <property type="evidence" value="ECO:0007669"/>
    <property type="project" value="InterPro"/>
</dbReference>
<sequence>MAELWPGLGGPTISYISRPPSKRWRRAWPRKLVILGSTGSIGQSALAVVESKREDFCIIGLSCARNVKRLAAQAERFRPSFLGVLDAAAAYRLKRLLPKGYSPCILEGHDGYAALASLPDAATVLSAQVGSAGLAGTLAAALAGKVICLANKESLVLAGDLVRAICKRTHAVILPVDSEHNAIFQCLAGRGQEAASLVLTASGGPFLGKTKEELHNVTVEQALKHPTWRMGTKISIDSATLMNKGLEILEAFHLYGVDPSRIRVLIHPQSVVHSLVELTDGSLLAQMGAADMRLTLAHCLLWPRCEPAGAVPLNPAQAGALTFHEPDTQTFSCLTLARRALKQRGGLNIVMNAANEAAVELFLQGRIRFADIPRLIEAAMWAHTTDEPGAPLSPPLTAKRFPALTREVHLLQQRIERLDRQSRNVVNNMANDGEQQK</sequence>
<evidence type="ECO:0000256" key="4">
    <source>
        <dbReference type="ARBA" id="ARBA00022857"/>
    </source>
</evidence>
<dbReference type="SUPFAM" id="SSF55347">
    <property type="entry name" value="Glyceraldehyde-3-phosphate dehydrogenase-like, C-terminal domain"/>
    <property type="match status" value="1"/>
</dbReference>